<dbReference type="InterPro" id="IPR007110">
    <property type="entry name" value="Ig-like_dom"/>
</dbReference>
<dbReference type="Proteomes" id="UP000779900">
    <property type="component" value="Unassembled WGS sequence"/>
</dbReference>
<dbReference type="CDD" id="cd00146">
    <property type="entry name" value="PKD"/>
    <property type="match status" value="1"/>
</dbReference>
<evidence type="ECO:0000313" key="3">
    <source>
        <dbReference type="EMBL" id="MBM3330323.1"/>
    </source>
</evidence>
<protein>
    <recommendedName>
        <fullName evidence="2">Ig-like domain-containing protein</fullName>
    </recommendedName>
</protein>
<feature type="chain" id="PRO_5037070198" description="Ig-like domain-containing protein" evidence="1">
    <location>
        <begin position="26"/>
        <end position="231"/>
    </location>
</feature>
<evidence type="ECO:0000259" key="2">
    <source>
        <dbReference type="PROSITE" id="PS50835"/>
    </source>
</evidence>
<evidence type="ECO:0000256" key="1">
    <source>
        <dbReference type="SAM" id="SignalP"/>
    </source>
</evidence>
<proteinExistence type="predicted"/>
<feature type="signal peptide" evidence="1">
    <location>
        <begin position="1"/>
        <end position="25"/>
    </location>
</feature>
<dbReference type="SUPFAM" id="SSF101576">
    <property type="entry name" value="Supernatant protein factor (SPF), C-terminal domain"/>
    <property type="match status" value="1"/>
</dbReference>
<evidence type="ECO:0000313" key="4">
    <source>
        <dbReference type="Proteomes" id="UP000779900"/>
    </source>
</evidence>
<name>A0A937XEU2_UNCW3</name>
<dbReference type="InterPro" id="IPR036598">
    <property type="entry name" value="GOLD_dom_sf"/>
</dbReference>
<reference evidence="3" key="1">
    <citation type="submission" date="2019-03" db="EMBL/GenBank/DDBJ databases">
        <title>Lake Tanganyika Metagenome-Assembled Genomes (MAGs).</title>
        <authorList>
            <person name="Tran P."/>
        </authorList>
    </citation>
    <scope>NUCLEOTIDE SEQUENCE</scope>
    <source>
        <strain evidence="3">K_DeepCast_150m_m2_040</strain>
    </source>
</reference>
<keyword evidence="1" id="KW-0732">Signal</keyword>
<comment type="caution">
    <text evidence="3">The sequence shown here is derived from an EMBL/GenBank/DDBJ whole genome shotgun (WGS) entry which is preliminary data.</text>
</comment>
<dbReference type="Pfam" id="PF17963">
    <property type="entry name" value="Big_9"/>
    <property type="match status" value="1"/>
</dbReference>
<dbReference type="EMBL" id="VGIR01000001">
    <property type="protein sequence ID" value="MBM3330323.1"/>
    <property type="molecule type" value="Genomic_DNA"/>
</dbReference>
<dbReference type="AlphaFoldDB" id="A0A937XEU2"/>
<gene>
    <name evidence="3" type="ORF">FJY68_00560</name>
</gene>
<feature type="domain" description="Ig-like" evidence="2">
    <location>
        <begin position="37"/>
        <end position="121"/>
    </location>
</feature>
<organism evidence="3 4">
    <name type="scientific">candidate division WOR-3 bacterium</name>
    <dbReference type="NCBI Taxonomy" id="2052148"/>
    <lineage>
        <taxon>Bacteria</taxon>
        <taxon>Bacteria division WOR-3</taxon>
    </lineage>
</organism>
<dbReference type="PROSITE" id="PS50835">
    <property type="entry name" value="IG_LIKE"/>
    <property type="match status" value="1"/>
</dbReference>
<accession>A0A937XEU2</accession>
<sequence length="231" mass="23917">MTTGSRLVLPQCFALALAGSALVVAPGCRKLLPNDAPVITSVSGPSSVRAGASASFTCNATDPNGDALTYTWSRTAGSLNGTTGKTVTWTAPSTSGSATVSVTVDDGRKGTDASSKLVSVTPITTTLIDWSGTVSAGQWTYWTETLAAGYTISGNFGVAAYDINFFVLDAANYQLWSNSQQAQGIVVYNRSSGASFSASISSTDTYYFVLDNSYSLITPKSATLYVTATSP</sequence>
<dbReference type="InterPro" id="IPR013783">
    <property type="entry name" value="Ig-like_fold"/>
</dbReference>
<dbReference type="Gene3D" id="2.60.40.10">
    <property type="entry name" value="Immunoglobulins"/>
    <property type="match status" value="1"/>
</dbReference>